<comment type="subcellular location">
    <subcellularLocation>
        <location evidence="1">Cell membrane</location>
        <topology evidence="1">Multi-pass membrane protein</topology>
    </subcellularLocation>
</comment>
<dbReference type="SUPFAM" id="SSF103473">
    <property type="entry name" value="MFS general substrate transporter"/>
    <property type="match status" value="1"/>
</dbReference>
<dbReference type="Gene3D" id="1.20.1250.20">
    <property type="entry name" value="MFS general substrate transporter like domains"/>
    <property type="match status" value="1"/>
</dbReference>
<proteinExistence type="predicted"/>
<feature type="transmembrane region" description="Helical" evidence="6">
    <location>
        <begin position="77"/>
        <end position="95"/>
    </location>
</feature>
<keyword evidence="2" id="KW-1003">Cell membrane</keyword>
<evidence type="ECO:0000256" key="1">
    <source>
        <dbReference type="ARBA" id="ARBA00004651"/>
    </source>
</evidence>
<keyword evidence="5 6" id="KW-0472">Membrane</keyword>
<gene>
    <name evidence="8" type="ORF">CFY86_12800</name>
</gene>
<dbReference type="InterPro" id="IPR020846">
    <property type="entry name" value="MFS_dom"/>
</dbReference>
<evidence type="ECO:0000256" key="6">
    <source>
        <dbReference type="SAM" id="Phobius"/>
    </source>
</evidence>
<dbReference type="AlphaFoldDB" id="A0A855EYQ2"/>
<dbReference type="GO" id="GO:0022857">
    <property type="term" value="F:transmembrane transporter activity"/>
    <property type="evidence" value="ECO:0007669"/>
    <property type="project" value="InterPro"/>
</dbReference>
<dbReference type="GO" id="GO:0005886">
    <property type="term" value="C:plasma membrane"/>
    <property type="evidence" value="ECO:0007669"/>
    <property type="project" value="UniProtKB-SubCell"/>
</dbReference>
<evidence type="ECO:0000313" key="9">
    <source>
        <dbReference type="Proteomes" id="UP000229713"/>
    </source>
</evidence>
<protein>
    <submittedName>
        <fullName evidence="8">MFS transporter</fullName>
    </submittedName>
</protein>
<feature type="transmembrane region" description="Helical" evidence="6">
    <location>
        <begin position="341"/>
        <end position="361"/>
    </location>
</feature>
<keyword evidence="3 6" id="KW-0812">Transmembrane</keyword>
<dbReference type="PANTHER" id="PTHR43124:SF3">
    <property type="entry name" value="CHLORAMPHENICOL EFFLUX PUMP RV0191"/>
    <property type="match status" value="1"/>
</dbReference>
<dbReference type="InterPro" id="IPR050189">
    <property type="entry name" value="MFS_Efflux_Transporters"/>
</dbReference>
<reference evidence="8 9" key="1">
    <citation type="submission" date="2017-07" db="EMBL/GenBank/DDBJ databases">
        <title>Raoultella ornithinolytica strain HH3 draft genome.</title>
        <authorList>
            <person name="Duceppe M.-O."/>
            <person name="Huang H."/>
            <person name="Phipps-Todd B."/>
        </authorList>
    </citation>
    <scope>NUCLEOTIDE SEQUENCE [LARGE SCALE GENOMIC DNA]</scope>
    <source>
        <strain evidence="8 9">HH3</strain>
    </source>
</reference>
<dbReference type="PROSITE" id="PS50850">
    <property type="entry name" value="MFS"/>
    <property type="match status" value="1"/>
</dbReference>
<feature type="transmembrane region" description="Helical" evidence="6">
    <location>
        <begin position="12"/>
        <end position="30"/>
    </location>
</feature>
<dbReference type="InterPro" id="IPR011701">
    <property type="entry name" value="MFS"/>
</dbReference>
<dbReference type="RefSeq" id="WP_086816643.1">
    <property type="nucleotide sequence ID" value="NZ_AP019669.1"/>
</dbReference>
<dbReference type="PANTHER" id="PTHR43124">
    <property type="entry name" value="PURINE EFFLUX PUMP PBUE"/>
    <property type="match status" value="1"/>
</dbReference>
<evidence type="ECO:0000313" key="8">
    <source>
        <dbReference type="EMBL" id="PIK84061.1"/>
    </source>
</evidence>
<dbReference type="EMBL" id="NKYI01000019">
    <property type="protein sequence ID" value="PIK84061.1"/>
    <property type="molecule type" value="Genomic_DNA"/>
</dbReference>
<feature type="transmembrane region" description="Helical" evidence="6">
    <location>
        <begin position="277"/>
        <end position="300"/>
    </location>
</feature>
<sequence length="413" mass="43526">MATFFQNAYLRILVTYALGVMAAMTVSEAVTELGAIAHAFHIDGHGQVGLIMSLPSLMVALGALLAGYTVDRFGDRVVLLIGAVIIVAGDLLVIAAPTFTLLLICRAITGVGYVLTAVAAVTLLIRITTGKQRTMAMALWSTFVPASFLLPFLSAGLAEHFGDWRVAFLAHSVLTLLLAAVAQCCLPRRSAEEKIIFSRTRGLRDVLKSPLPWLLGISFGADAFLQTGVITTLAPWLAKSYGVDPLAVSRWNVVAMVCNGIGCLMVGALLNRGVRAMLIGALGIVLTGIPALVIFSLQLGLWPSLVASWVFTFGSGLLVGMWALAPVVAPSRDSIGATSGLITQLTLIGVFLGPPLFFHALQNHTGHSLSLLVLVGLAVCLVGIPVWLRDPNHKPAAEHRAPDGAGINKSSVN</sequence>
<feature type="transmembrane region" description="Helical" evidence="6">
    <location>
        <begin position="306"/>
        <end position="329"/>
    </location>
</feature>
<evidence type="ECO:0000259" key="7">
    <source>
        <dbReference type="PROSITE" id="PS50850"/>
    </source>
</evidence>
<feature type="transmembrane region" description="Helical" evidence="6">
    <location>
        <begin position="137"/>
        <end position="158"/>
    </location>
</feature>
<accession>A0A855EYQ2</accession>
<name>A0A855EYQ2_RAOOR</name>
<feature type="domain" description="Major facilitator superfamily (MFS) profile" evidence="7">
    <location>
        <begin position="3"/>
        <end position="394"/>
    </location>
</feature>
<keyword evidence="4 6" id="KW-1133">Transmembrane helix</keyword>
<organism evidence="8 9">
    <name type="scientific">Raoultella ornithinolytica</name>
    <name type="common">Klebsiella ornithinolytica</name>
    <dbReference type="NCBI Taxonomy" id="54291"/>
    <lineage>
        <taxon>Bacteria</taxon>
        <taxon>Pseudomonadati</taxon>
        <taxon>Pseudomonadota</taxon>
        <taxon>Gammaproteobacteria</taxon>
        <taxon>Enterobacterales</taxon>
        <taxon>Enterobacteriaceae</taxon>
        <taxon>Klebsiella/Raoultella group</taxon>
        <taxon>Raoultella</taxon>
    </lineage>
</organism>
<feature type="transmembrane region" description="Helical" evidence="6">
    <location>
        <begin position="164"/>
        <end position="186"/>
    </location>
</feature>
<feature type="transmembrane region" description="Helical" evidence="6">
    <location>
        <begin position="211"/>
        <end position="238"/>
    </location>
</feature>
<evidence type="ECO:0000256" key="4">
    <source>
        <dbReference type="ARBA" id="ARBA00022989"/>
    </source>
</evidence>
<dbReference type="Pfam" id="PF07690">
    <property type="entry name" value="MFS_1"/>
    <property type="match status" value="1"/>
</dbReference>
<dbReference type="InterPro" id="IPR036259">
    <property type="entry name" value="MFS_trans_sf"/>
</dbReference>
<evidence type="ECO:0000256" key="3">
    <source>
        <dbReference type="ARBA" id="ARBA00022692"/>
    </source>
</evidence>
<feature type="transmembrane region" description="Helical" evidence="6">
    <location>
        <begin position="50"/>
        <end position="70"/>
    </location>
</feature>
<feature type="transmembrane region" description="Helical" evidence="6">
    <location>
        <begin position="101"/>
        <end position="125"/>
    </location>
</feature>
<feature type="transmembrane region" description="Helical" evidence="6">
    <location>
        <begin position="367"/>
        <end position="388"/>
    </location>
</feature>
<dbReference type="Proteomes" id="UP000229713">
    <property type="component" value="Unassembled WGS sequence"/>
</dbReference>
<evidence type="ECO:0000256" key="2">
    <source>
        <dbReference type="ARBA" id="ARBA00022475"/>
    </source>
</evidence>
<evidence type="ECO:0000256" key="5">
    <source>
        <dbReference type="ARBA" id="ARBA00023136"/>
    </source>
</evidence>
<feature type="transmembrane region" description="Helical" evidence="6">
    <location>
        <begin position="250"/>
        <end position="270"/>
    </location>
</feature>
<comment type="caution">
    <text evidence="8">The sequence shown here is derived from an EMBL/GenBank/DDBJ whole genome shotgun (WGS) entry which is preliminary data.</text>
</comment>